<dbReference type="EMBL" id="CP090896">
    <property type="protein sequence ID" value="ULT83854.1"/>
    <property type="molecule type" value="Genomic_DNA"/>
</dbReference>
<evidence type="ECO:0000313" key="3">
    <source>
        <dbReference type="Proteomes" id="UP000827892"/>
    </source>
</evidence>
<dbReference type="AlphaFoldDB" id="A0AAE9CWD4"/>
<evidence type="ECO:0000313" key="2">
    <source>
        <dbReference type="EMBL" id="ULT83854.1"/>
    </source>
</evidence>
<sequence>MRAFTRHPAFVYRNSSEWQDEEKETESLEMTRIFEKEYSTILSSRRSADDNGNPIEYLNESREEEVRDDNGDSRCLRIQRSPAKQQKTNTTDSYEPLDIESFYQRLDAKML</sequence>
<feature type="compositionally biased region" description="Polar residues" evidence="1">
    <location>
        <begin position="82"/>
        <end position="93"/>
    </location>
</feature>
<name>A0AAE9CWD4_CAEBR</name>
<protein>
    <submittedName>
        <fullName evidence="2">Uncharacterized protein</fullName>
    </submittedName>
</protein>
<proteinExistence type="predicted"/>
<accession>A0AAE9CWD4</accession>
<dbReference type="Proteomes" id="UP000827892">
    <property type="component" value="Chromosome X"/>
</dbReference>
<reference evidence="2 3" key="1">
    <citation type="submission" date="2022-05" db="EMBL/GenBank/DDBJ databases">
        <title>Chromosome-level reference genomes for two strains of Caenorhabditis briggsae: an improved platform for comparative genomics.</title>
        <authorList>
            <person name="Stevens L."/>
            <person name="Andersen E.C."/>
        </authorList>
    </citation>
    <scope>NUCLEOTIDE SEQUENCE [LARGE SCALE GENOMIC DNA]</scope>
    <source>
        <strain evidence="2">QX1410_ONT</strain>
        <tissue evidence="2">Whole-organism</tissue>
    </source>
</reference>
<evidence type="ECO:0000256" key="1">
    <source>
        <dbReference type="SAM" id="MobiDB-lite"/>
    </source>
</evidence>
<feature type="compositionally biased region" description="Basic and acidic residues" evidence="1">
    <location>
        <begin position="59"/>
        <end position="75"/>
    </location>
</feature>
<gene>
    <name evidence="2" type="ORF">L3Y34_012862</name>
</gene>
<feature type="region of interest" description="Disordered" evidence="1">
    <location>
        <begin position="43"/>
        <end position="93"/>
    </location>
</feature>
<organism evidence="2 3">
    <name type="scientific">Caenorhabditis briggsae</name>
    <dbReference type="NCBI Taxonomy" id="6238"/>
    <lineage>
        <taxon>Eukaryota</taxon>
        <taxon>Metazoa</taxon>
        <taxon>Ecdysozoa</taxon>
        <taxon>Nematoda</taxon>
        <taxon>Chromadorea</taxon>
        <taxon>Rhabditida</taxon>
        <taxon>Rhabditina</taxon>
        <taxon>Rhabditomorpha</taxon>
        <taxon>Rhabditoidea</taxon>
        <taxon>Rhabditidae</taxon>
        <taxon>Peloderinae</taxon>
        <taxon>Caenorhabditis</taxon>
    </lineage>
</organism>